<evidence type="ECO:0008006" key="4">
    <source>
        <dbReference type="Google" id="ProtNLM"/>
    </source>
</evidence>
<gene>
    <name evidence="2" type="ORF">DKT75_04345</name>
</gene>
<keyword evidence="1" id="KW-1133">Transmembrane helix</keyword>
<evidence type="ECO:0000313" key="3">
    <source>
        <dbReference type="Proteomes" id="UP000245506"/>
    </source>
</evidence>
<feature type="transmembrane region" description="Helical" evidence="1">
    <location>
        <begin position="12"/>
        <end position="37"/>
    </location>
</feature>
<evidence type="ECO:0000256" key="1">
    <source>
        <dbReference type="SAM" id="Phobius"/>
    </source>
</evidence>
<reference evidence="2 3" key="1">
    <citation type="submission" date="2018-05" db="EMBL/GenBank/DDBJ databases">
        <title>Leucothrix arctica sp. nov., isolated from Arctic seawater.</title>
        <authorList>
            <person name="Choi A."/>
            <person name="Baek K."/>
        </authorList>
    </citation>
    <scope>NUCLEOTIDE SEQUENCE [LARGE SCALE GENOMIC DNA]</scope>
    <source>
        <strain evidence="2 3">IMCC9719</strain>
    </source>
</reference>
<keyword evidence="1" id="KW-0472">Membrane</keyword>
<proteinExistence type="predicted"/>
<dbReference type="InterPro" id="IPR032092">
    <property type="entry name" value="PilW"/>
</dbReference>
<dbReference type="GO" id="GO:0043683">
    <property type="term" value="P:type IV pilus assembly"/>
    <property type="evidence" value="ECO:0007669"/>
    <property type="project" value="InterPro"/>
</dbReference>
<dbReference type="Pfam" id="PF16074">
    <property type="entry name" value="PilW"/>
    <property type="match status" value="1"/>
</dbReference>
<organism evidence="2 3">
    <name type="scientific">Leucothrix arctica</name>
    <dbReference type="NCBI Taxonomy" id="1481894"/>
    <lineage>
        <taxon>Bacteria</taxon>
        <taxon>Pseudomonadati</taxon>
        <taxon>Pseudomonadota</taxon>
        <taxon>Gammaproteobacteria</taxon>
        <taxon>Thiotrichales</taxon>
        <taxon>Thiotrichaceae</taxon>
        <taxon>Leucothrix</taxon>
    </lineage>
</organism>
<sequence length="299" mass="32474">MRQQASLRRNAGLSLIELMVSMVIGLFLIGGLVNVYISTKGTDSIRTEVTAMEESARIALASIRQIVSHAGYPSMRNLHLDAPFYAETDDIPNPDCRGGSETLVSSSASSINILNKKTEQIGGSTGAKRDAVVVISIADSPNEPLAGQILKDCMEGEIPLACSSDEDDGMYTPADAKLYSYLHISTADGGRALRCKGSRGGTQPLAENIENMQFLYGVINNDGSYQYRNAEAITANSQWGLVVSVQAAILVRSEKEVLEKSESKVFVLLDEEITIAADKRLYRVYTTSIVLPNRAFREL</sequence>
<keyword evidence="1" id="KW-0812">Transmembrane</keyword>
<comment type="caution">
    <text evidence="2">The sequence shown here is derived from an EMBL/GenBank/DDBJ whole genome shotgun (WGS) entry which is preliminary data.</text>
</comment>
<evidence type="ECO:0000313" key="2">
    <source>
        <dbReference type="EMBL" id="PWQ98443.1"/>
    </source>
</evidence>
<dbReference type="OrthoDB" id="5296662at2"/>
<dbReference type="EMBL" id="QGKL01000012">
    <property type="protein sequence ID" value="PWQ98443.1"/>
    <property type="molecule type" value="Genomic_DNA"/>
</dbReference>
<dbReference type="AlphaFoldDB" id="A0A317CLX3"/>
<dbReference type="RefSeq" id="WP_109822283.1">
    <property type="nucleotide sequence ID" value="NZ_QGKL01000012.1"/>
</dbReference>
<accession>A0A317CLX3</accession>
<name>A0A317CLX3_9GAMM</name>
<dbReference type="Pfam" id="PF07963">
    <property type="entry name" value="N_methyl"/>
    <property type="match status" value="1"/>
</dbReference>
<keyword evidence="3" id="KW-1185">Reference proteome</keyword>
<dbReference type="Proteomes" id="UP000245506">
    <property type="component" value="Unassembled WGS sequence"/>
</dbReference>
<dbReference type="InterPro" id="IPR012902">
    <property type="entry name" value="N_methyl_site"/>
</dbReference>
<protein>
    <recommendedName>
        <fullName evidence="4">Prepilin-type cleavage/methylation domain-containing protein</fullName>
    </recommendedName>
</protein>